<evidence type="ECO:0000313" key="2">
    <source>
        <dbReference type="Proteomes" id="UP001448858"/>
    </source>
</evidence>
<name>A0ABZ2ZQP8_9MICC</name>
<evidence type="ECO:0000313" key="1">
    <source>
        <dbReference type="EMBL" id="WZP14464.1"/>
    </source>
</evidence>
<keyword evidence="2" id="KW-1185">Reference proteome</keyword>
<sequence>MDIEQSAPGGAAASEVVNATVSDLPLNAEHAHDAAWSPECGAVVGFSGIVRNHDGGRGVASLSYSAHPSAEQVIAEVAADIAAAHDGVRIWVGHRTGPLEIGDAALVAAVGAAHRGVAFAACSELVDTVKARVPIWKEQGFNDGTSEWVGVSDAPQ</sequence>
<dbReference type="InterPro" id="IPR036563">
    <property type="entry name" value="MoaE_sf"/>
</dbReference>
<dbReference type="RefSeq" id="WP_342022114.1">
    <property type="nucleotide sequence ID" value="NZ_CP151657.1"/>
</dbReference>
<gene>
    <name evidence="1" type="ORF">AAE021_09575</name>
</gene>
<dbReference type="InterPro" id="IPR003448">
    <property type="entry name" value="Mopterin_biosynth_MoaE"/>
</dbReference>
<dbReference type="CDD" id="cd00756">
    <property type="entry name" value="MoaE"/>
    <property type="match status" value="1"/>
</dbReference>
<reference evidence="1 2" key="1">
    <citation type="submission" date="2024-04" db="EMBL/GenBank/DDBJ databases">
        <title>Arthrobacter sp. from Plains bison fecal sample.</title>
        <authorList>
            <person name="Ruzzini A."/>
        </authorList>
    </citation>
    <scope>NUCLEOTIDE SEQUENCE [LARGE SCALE GENOMIC DNA]</scope>
    <source>
        <strain evidence="1 2">EINP1</strain>
    </source>
</reference>
<organism evidence="1 2">
    <name type="scientific">Arthrobacter citreus</name>
    <dbReference type="NCBI Taxonomy" id="1670"/>
    <lineage>
        <taxon>Bacteria</taxon>
        <taxon>Bacillati</taxon>
        <taxon>Actinomycetota</taxon>
        <taxon>Actinomycetes</taxon>
        <taxon>Micrococcales</taxon>
        <taxon>Micrococcaceae</taxon>
        <taxon>Arthrobacter</taxon>
    </lineage>
</organism>
<dbReference type="SUPFAM" id="SSF54690">
    <property type="entry name" value="Molybdopterin synthase subunit MoaE"/>
    <property type="match status" value="1"/>
</dbReference>
<accession>A0ABZ2ZQP8</accession>
<dbReference type="Proteomes" id="UP001448858">
    <property type="component" value="Chromosome"/>
</dbReference>
<dbReference type="PANTHER" id="PTHR23404">
    <property type="entry name" value="MOLYBDOPTERIN SYNTHASE RELATED"/>
    <property type="match status" value="1"/>
</dbReference>
<dbReference type="Pfam" id="PF02391">
    <property type="entry name" value="MoaE"/>
    <property type="match status" value="1"/>
</dbReference>
<proteinExistence type="predicted"/>
<dbReference type="EMBL" id="CP151657">
    <property type="protein sequence ID" value="WZP14464.1"/>
    <property type="molecule type" value="Genomic_DNA"/>
</dbReference>
<protein>
    <submittedName>
        <fullName evidence="1">Molybdenum cofactor biosynthesis protein MoaE</fullName>
    </submittedName>
</protein>
<dbReference type="Gene3D" id="3.90.1170.40">
    <property type="entry name" value="Molybdopterin biosynthesis MoaE subunit"/>
    <property type="match status" value="1"/>
</dbReference>